<reference evidence="1 2" key="1">
    <citation type="submission" date="2024-01" db="EMBL/GenBank/DDBJ databases">
        <title>Genome assemblies of Stephania.</title>
        <authorList>
            <person name="Yang L."/>
        </authorList>
    </citation>
    <scope>NUCLEOTIDE SEQUENCE [LARGE SCALE GENOMIC DNA]</scope>
    <source>
        <strain evidence="1">QJT</strain>
        <tissue evidence="1">Leaf</tissue>
    </source>
</reference>
<dbReference type="Proteomes" id="UP001417504">
    <property type="component" value="Unassembled WGS sequence"/>
</dbReference>
<gene>
    <name evidence="1" type="ORF">Sjap_014596</name>
</gene>
<sequence>MWINSALSSPLLLRCVLTVLLLPILLQKRNWTNALPGPQGWPVLGYLLYLTNLLHEDLFHLAKTYRSSSLLWNPCDGSLCMLRVIFGSGSVLDVLYTSGHLAGCDWWISGTD</sequence>
<dbReference type="EMBL" id="JBBNAE010000006">
    <property type="protein sequence ID" value="KAK9115649.1"/>
    <property type="molecule type" value="Genomic_DNA"/>
</dbReference>
<organism evidence="1 2">
    <name type="scientific">Stephania japonica</name>
    <dbReference type="NCBI Taxonomy" id="461633"/>
    <lineage>
        <taxon>Eukaryota</taxon>
        <taxon>Viridiplantae</taxon>
        <taxon>Streptophyta</taxon>
        <taxon>Embryophyta</taxon>
        <taxon>Tracheophyta</taxon>
        <taxon>Spermatophyta</taxon>
        <taxon>Magnoliopsida</taxon>
        <taxon>Ranunculales</taxon>
        <taxon>Menispermaceae</taxon>
        <taxon>Menispermoideae</taxon>
        <taxon>Cissampelideae</taxon>
        <taxon>Stephania</taxon>
    </lineage>
</organism>
<name>A0AAP0IHJ5_9MAGN</name>
<evidence type="ECO:0000313" key="1">
    <source>
        <dbReference type="EMBL" id="KAK9115649.1"/>
    </source>
</evidence>
<proteinExistence type="predicted"/>
<evidence type="ECO:0000313" key="2">
    <source>
        <dbReference type="Proteomes" id="UP001417504"/>
    </source>
</evidence>
<comment type="caution">
    <text evidence="1">The sequence shown here is derived from an EMBL/GenBank/DDBJ whole genome shotgun (WGS) entry which is preliminary data.</text>
</comment>
<accession>A0AAP0IHJ5</accession>
<keyword evidence="2" id="KW-1185">Reference proteome</keyword>
<dbReference type="AlphaFoldDB" id="A0AAP0IHJ5"/>
<protein>
    <submittedName>
        <fullName evidence="1">Uncharacterized protein</fullName>
    </submittedName>
</protein>